<comment type="similarity">
    <text evidence="1">Belongs to the 'GDXG' lipolytic enzyme family.</text>
</comment>
<organism evidence="5 6">
    <name type="scientific">Anaerohalosphaera lusitana</name>
    <dbReference type="NCBI Taxonomy" id="1936003"/>
    <lineage>
        <taxon>Bacteria</taxon>
        <taxon>Pseudomonadati</taxon>
        <taxon>Planctomycetota</taxon>
        <taxon>Phycisphaerae</taxon>
        <taxon>Sedimentisphaerales</taxon>
        <taxon>Anaerohalosphaeraceae</taxon>
        <taxon>Anaerohalosphaera</taxon>
    </lineage>
</organism>
<dbReference type="PANTHER" id="PTHR48081">
    <property type="entry name" value="AB HYDROLASE SUPERFAMILY PROTEIN C4A8.06C"/>
    <property type="match status" value="1"/>
</dbReference>
<dbReference type="AlphaFoldDB" id="A0A1U9NKQ3"/>
<evidence type="ECO:0000256" key="2">
    <source>
        <dbReference type="ARBA" id="ARBA00022801"/>
    </source>
</evidence>
<dbReference type="GO" id="GO:0106435">
    <property type="term" value="F:carboxylesterase activity"/>
    <property type="evidence" value="ECO:0007669"/>
    <property type="project" value="UniProtKB-EC"/>
</dbReference>
<dbReference type="SUPFAM" id="SSF53474">
    <property type="entry name" value="alpha/beta-Hydrolases"/>
    <property type="match status" value="1"/>
</dbReference>
<reference evidence="6" key="1">
    <citation type="submission" date="2017-02" db="EMBL/GenBank/DDBJ databases">
        <title>Comparative genomics and description of representatives of a novel lineage of planctomycetes thriving in anoxic sediments.</title>
        <authorList>
            <person name="Spring S."/>
            <person name="Bunk B."/>
            <person name="Sproer C."/>
        </authorList>
    </citation>
    <scope>NUCLEOTIDE SEQUENCE [LARGE SCALE GENOMIC DNA]</scope>
    <source>
        <strain evidence="6">ST-NAGAB-D1</strain>
    </source>
</reference>
<dbReference type="InterPro" id="IPR002925">
    <property type="entry name" value="Dienelactn_hydro"/>
</dbReference>
<evidence type="ECO:0000313" key="6">
    <source>
        <dbReference type="Proteomes" id="UP000189674"/>
    </source>
</evidence>
<dbReference type="Pfam" id="PF20434">
    <property type="entry name" value="BD-FAE"/>
    <property type="match status" value="1"/>
</dbReference>
<proteinExistence type="inferred from homology"/>
<dbReference type="KEGG" id="alus:STSP2_01251"/>
<dbReference type="InterPro" id="IPR050300">
    <property type="entry name" value="GDXG_lipolytic_enzyme"/>
</dbReference>
<sequence precursor="true">MKRHEIISILVIAMSAPWTSTGLADVSGSVRTSPNFKEGLTNVNHAWLDRIMFELSQGNLLEATNKPANDTATEGACDSKDASKSIVKLANVTYKKTVDINSNPVALKMYHRYQPKKVSEPLPAILLFFGGGWSSRNLGQMEEFCKYFAARGMICMAPDYRVSSVEGTSPYEAVNDAKSAVRWVRANASNLKIDPDRIIVGGGSAGGHIAACTEIITGYNEPGEDLSVSSKPNLLCLLNPVVDTTKNGYGSRRFTPETDKELSPFHHITPDVCPTIIFHGTDDTTVPFENVERFTQKMHDNSNTCKLVSFDGKAHGFFNHVNFRPDKDPADFKVCAEESFNFFIANDFGRGGDP</sequence>
<keyword evidence="2 5" id="KW-0378">Hydrolase</keyword>
<dbReference type="Pfam" id="PF01738">
    <property type="entry name" value="DLH"/>
    <property type="match status" value="1"/>
</dbReference>
<gene>
    <name evidence="5" type="primary">nlhH</name>
    <name evidence="5" type="ORF">STSP2_01251</name>
</gene>
<dbReference type="Proteomes" id="UP000189674">
    <property type="component" value="Chromosome"/>
</dbReference>
<accession>A0A1U9NKQ3</accession>
<dbReference type="STRING" id="1936003.STSP2_01251"/>
<dbReference type="InterPro" id="IPR049492">
    <property type="entry name" value="BD-FAE-like_dom"/>
</dbReference>
<dbReference type="RefSeq" id="WP_146660813.1">
    <property type="nucleotide sequence ID" value="NZ_CP019791.1"/>
</dbReference>
<name>A0A1U9NKQ3_9BACT</name>
<feature type="domain" description="BD-FAE-like" evidence="4">
    <location>
        <begin position="113"/>
        <end position="214"/>
    </location>
</feature>
<evidence type="ECO:0000259" key="3">
    <source>
        <dbReference type="Pfam" id="PF01738"/>
    </source>
</evidence>
<dbReference type="Gene3D" id="3.40.50.1820">
    <property type="entry name" value="alpha/beta hydrolase"/>
    <property type="match status" value="1"/>
</dbReference>
<dbReference type="GO" id="GO:0004806">
    <property type="term" value="F:triacylglycerol lipase activity"/>
    <property type="evidence" value="ECO:0007669"/>
    <property type="project" value="TreeGrafter"/>
</dbReference>
<protein>
    <submittedName>
        <fullName evidence="5">Carboxylesterase NlhH</fullName>
        <ecNumber evidence="5">3.1.1.1</ecNumber>
    </submittedName>
</protein>
<dbReference type="InterPro" id="IPR029058">
    <property type="entry name" value="AB_hydrolase_fold"/>
</dbReference>
<evidence type="ECO:0000313" key="5">
    <source>
        <dbReference type="EMBL" id="AQT68096.1"/>
    </source>
</evidence>
<feature type="domain" description="Dienelactone hydrolase" evidence="3">
    <location>
        <begin position="268"/>
        <end position="322"/>
    </location>
</feature>
<dbReference type="OrthoDB" id="9815425at2"/>
<evidence type="ECO:0000256" key="1">
    <source>
        <dbReference type="ARBA" id="ARBA00010515"/>
    </source>
</evidence>
<evidence type="ECO:0000259" key="4">
    <source>
        <dbReference type="Pfam" id="PF20434"/>
    </source>
</evidence>
<dbReference type="EMBL" id="CP019791">
    <property type="protein sequence ID" value="AQT68096.1"/>
    <property type="molecule type" value="Genomic_DNA"/>
</dbReference>
<dbReference type="EC" id="3.1.1.1" evidence="5"/>
<keyword evidence="6" id="KW-1185">Reference proteome</keyword>
<dbReference type="PANTHER" id="PTHR48081:SF30">
    <property type="entry name" value="ACETYL-HYDROLASE LIPR-RELATED"/>
    <property type="match status" value="1"/>
</dbReference>